<evidence type="ECO:0000313" key="12">
    <source>
        <dbReference type="EMBL" id="KIO45530.1"/>
    </source>
</evidence>
<evidence type="ECO:0000256" key="5">
    <source>
        <dbReference type="ARBA" id="ARBA00018141"/>
    </source>
</evidence>
<keyword evidence="6" id="KW-0479">Metal-binding</keyword>
<evidence type="ECO:0000313" key="13">
    <source>
        <dbReference type="Proteomes" id="UP000031937"/>
    </source>
</evidence>
<dbReference type="PANTHER" id="PTHR12589:SF7">
    <property type="entry name" value="6-PYRUVOYL TETRAHYDROBIOPTERIN SYNTHASE"/>
    <property type="match status" value="1"/>
</dbReference>
<dbReference type="EMBL" id="JPIU01000037">
    <property type="protein sequence ID" value="KIO45530.1"/>
    <property type="molecule type" value="Genomic_DNA"/>
</dbReference>
<comment type="similarity">
    <text evidence="3">Belongs to the PTPS family. QueD subfamily.</text>
</comment>
<evidence type="ECO:0000256" key="3">
    <source>
        <dbReference type="ARBA" id="ARBA00008900"/>
    </source>
</evidence>
<sequence length="178" mass="21070">MLIRKLFKFEGAHIVRNCSSQRCRENIHGHSYIVEVFIASDKLDKGYMVMDFVLLDKVKELIDSFDHSYSLWQKEEEDLKQFVYRYNRRVAEIPVSPSAEGYALLFLFLIDKILQRTEHKNGEGNVRLNSVRVHETATGYAEAFREDLSLVDFSLKDIRFSEAIQEEWKDNVWWKTLK</sequence>
<dbReference type="InterPro" id="IPR007115">
    <property type="entry name" value="6-PTP_synth/QueD"/>
</dbReference>
<dbReference type="Proteomes" id="UP000031937">
    <property type="component" value="Unassembled WGS sequence"/>
</dbReference>
<dbReference type="GO" id="GO:0046872">
    <property type="term" value="F:metal ion binding"/>
    <property type="evidence" value="ECO:0007669"/>
    <property type="project" value="UniProtKB-KW"/>
</dbReference>
<evidence type="ECO:0000256" key="2">
    <source>
        <dbReference type="ARBA" id="ARBA00005061"/>
    </source>
</evidence>
<comment type="pathway">
    <text evidence="2">Purine metabolism; 7-cyano-7-deazaguanine biosynthesis.</text>
</comment>
<comment type="cofactor">
    <cofactor evidence="1">
        <name>Zn(2+)</name>
        <dbReference type="ChEBI" id="CHEBI:29105"/>
    </cofactor>
</comment>
<evidence type="ECO:0000256" key="8">
    <source>
        <dbReference type="ARBA" id="ARBA00023239"/>
    </source>
</evidence>
<gene>
    <name evidence="12" type="ORF">BA92_03380</name>
    <name evidence="11" type="ORF">IE90_09345</name>
</gene>
<keyword evidence="8" id="KW-0456">Lyase</keyword>
<evidence type="ECO:0000313" key="11">
    <source>
        <dbReference type="EMBL" id="KIO43350.1"/>
    </source>
</evidence>
<organism evidence="12 14">
    <name type="scientific">Sanguibacteroides justesenii</name>
    <dbReference type="NCBI Taxonomy" id="1547597"/>
    <lineage>
        <taxon>Bacteria</taxon>
        <taxon>Pseudomonadati</taxon>
        <taxon>Bacteroidota</taxon>
        <taxon>Bacteroidia</taxon>
        <taxon>Bacteroidales</taxon>
        <taxon>Porphyromonadaceae</taxon>
        <taxon>Sanguibacteroides</taxon>
    </lineage>
</organism>
<proteinExistence type="inferred from homology"/>
<dbReference type="OrthoDB" id="9804698at2"/>
<accession>A0A0C3R6E5</accession>
<evidence type="ECO:0000313" key="14">
    <source>
        <dbReference type="Proteomes" id="UP000031980"/>
    </source>
</evidence>
<evidence type="ECO:0000256" key="6">
    <source>
        <dbReference type="ARBA" id="ARBA00022723"/>
    </source>
</evidence>
<dbReference type="EMBL" id="JPIT01000031">
    <property type="protein sequence ID" value="KIO43350.1"/>
    <property type="molecule type" value="Genomic_DNA"/>
</dbReference>
<name>A0A0C3R6E5_9PORP</name>
<evidence type="ECO:0000256" key="10">
    <source>
        <dbReference type="ARBA" id="ARBA00048807"/>
    </source>
</evidence>
<comment type="catalytic activity">
    <reaction evidence="10">
        <text>7,8-dihydroneopterin 3'-triphosphate + H2O = 6-carboxy-5,6,7,8-tetrahydropterin + triphosphate + acetaldehyde + 2 H(+)</text>
        <dbReference type="Rhea" id="RHEA:27966"/>
        <dbReference type="ChEBI" id="CHEBI:15343"/>
        <dbReference type="ChEBI" id="CHEBI:15377"/>
        <dbReference type="ChEBI" id="CHEBI:15378"/>
        <dbReference type="ChEBI" id="CHEBI:18036"/>
        <dbReference type="ChEBI" id="CHEBI:58462"/>
        <dbReference type="ChEBI" id="CHEBI:61032"/>
        <dbReference type="EC" id="4.1.2.50"/>
    </reaction>
</comment>
<dbReference type="InterPro" id="IPR038418">
    <property type="entry name" value="6-PTP_synth/QueD_sf"/>
</dbReference>
<dbReference type="EC" id="4.1.2.50" evidence="4"/>
<dbReference type="Gene3D" id="3.30.479.10">
    <property type="entry name" value="6-pyruvoyl tetrahydropterin synthase/QueD"/>
    <property type="match status" value="1"/>
</dbReference>
<evidence type="ECO:0000256" key="9">
    <source>
        <dbReference type="ARBA" id="ARBA00031449"/>
    </source>
</evidence>
<reference evidence="12 14" key="1">
    <citation type="submission" date="2014-07" db="EMBL/GenBank/DDBJ databases">
        <title>Porphyromonadaceae bacterium OUH 308042 = ATCC BAA-2681 = DSM 28342 draft genome.</title>
        <authorList>
            <person name="Sydenham T.V."/>
            <person name="Hasman H."/>
            <person name="Justensen U.S."/>
        </authorList>
    </citation>
    <scope>NUCLEOTIDE SEQUENCE [LARGE SCALE GENOMIC DNA]</scope>
    <source>
        <strain evidence="12 14">OUH 308042</strain>
    </source>
</reference>
<dbReference type="RefSeq" id="WP_041503583.1">
    <property type="nucleotide sequence ID" value="NZ_JPIT01000031.1"/>
</dbReference>
<dbReference type="AlphaFoldDB" id="A0A0C3R6E5"/>
<dbReference type="Pfam" id="PF01242">
    <property type="entry name" value="PTPS"/>
    <property type="match status" value="1"/>
</dbReference>
<dbReference type="SUPFAM" id="SSF55620">
    <property type="entry name" value="Tetrahydrobiopterin biosynthesis enzymes-like"/>
    <property type="match status" value="1"/>
</dbReference>
<evidence type="ECO:0000256" key="7">
    <source>
        <dbReference type="ARBA" id="ARBA00022833"/>
    </source>
</evidence>
<dbReference type="Proteomes" id="UP000031980">
    <property type="component" value="Unassembled WGS sequence"/>
</dbReference>
<protein>
    <recommendedName>
        <fullName evidence="5">6-carboxy-5,6,7,8-tetrahydropterin synthase</fullName>
        <ecNumber evidence="4">4.1.2.50</ecNumber>
    </recommendedName>
    <alternativeName>
        <fullName evidence="9">Queuosine biosynthesis protein QueD</fullName>
    </alternativeName>
</protein>
<keyword evidence="14" id="KW-1185">Reference proteome</keyword>
<comment type="caution">
    <text evidence="12">The sequence shown here is derived from an EMBL/GenBank/DDBJ whole genome shotgun (WGS) entry which is preliminary data.</text>
</comment>
<evidence type="ECO:0000256" key="1">
    <source>
        <dbReference type="ARBA" id="ARBA00001947"/>
    </source>
</evidence>
<keyword evidence="7" id="KW-0862">Zinc</keyword>
<dbReference type="PANTHER" id="PTHR12589">
    <property type="entry name" value="PYRUVOYL TETRAHYDROBIOPTERIN SYNTHASE"/>
    <property type="match status" value="1"/>
</dbReference>
<dbReference type="UniPathway" id="UPA00391"/>
<evidence type="ECO:0000256" key="4">
    <source>
        <dbReference type="ARBA" id="ARBA00012982"/>
    </source>
</evidence>
<reference evidence="11 13" key="2">
    <citation type="submission" date="2014-07" db="EMBL/GenBank/DDBJ databases">
        <title>Porphyromonadaceae bacterium OUH 334697 = ATCC BAA-2682 = DSM 28341 draft genome.</title>
        <authorList>
            <person name="Sydenham T.V."/>
            <person name="Hasman H."/>
            <person name="Justesen U.S."/>
        </authorList>
    </citation>
    <scope>NUCLEOTIDE SEQUENCE [LARGE SCALE GENOMIC DNA]</scope>
    <source>
        <strain evidence="11 13">OUH 334697</strain>
    </source>
</reference>
<dbReference type="GO" id="GO:0070497">
    <property type="term" value="F:6-carboxytetrahydropterin synthase activity"/>
    <property type="evidence" value="ECO:0007669"/>
    <property type="project" value="UniProtKB-EC"/>
</dbReference>